<reference evidence="2" key="1">
    <citation type="submission" date="2023-07" db="EMBL/GenBank/DDBJ databases">
        <title>Black Yeasts Isolated from many extreme environments.</title>
        <authorList>
            <person name="Coleine C."/>
            <person name="Stajich J.E."/>
            <person name="Selbmann L."/>
        </authorList>
    </citation>
    <scope>NUCLEOTIDE SEQUENCE</scope>
    <source>
        <strain evidence="2">CCFEE 5485</strain>
    </source>
</reference>
<name>A0AAE0WRM8_9PEZI</name>
<dbReference type="EMBL" id="JAUTXT010000009">
    <property type="protein sequence ID" value="KAK3676602.1"/>
    <property type="molecule type" value="Genomic_DNA"/>
</dbReference>
<gene>
    <name evidence="2" type="ORF">LTR78_003376</name>
</gene>
<feature type="region of interest" description="Disordered" evidence="1">
    <location>
        <begin position="1"/>
        <end position="39"/>
    </location>
</feature>
<accession>A0AAE0WRM8</accession>
<proteinExistence type="predicted"/>
<evidence type="ECO:0000313" key="2">
    <source>
        <dbReference type="EMBL" id="KAK3676602.1"/>
    </source>
</evidence>
<feature type="compositionally biased region" description="Basic and acidic residues" evidence="1">
    <location>
        <begin position="8"/>
        <end position="32"/>
    </location>
</feature>
<dbReference type="Proteomes" id="UP001274830">
    <property type="component" value="Unassembled WGS sequence"/>
</dbReference>
<sequence>MAPRTYRKRAEPKAEASGKVDSGRVEKSRRSPENNAGKYANDRKKWINDDRLLVYKMRCEGKPYNEIAPLLQRSDQSLRLIVCHARETLDSLEELDDAALLLGVGSEDTRARRKAAKIRAAAFKANPALESAAEWNMNKKRMPKVKAKPAAKKRTRTAVPDLRKAPTTKLLPAAPQATLAPVQPVRQLVDHNVLSARFEVFHIAQLPPDMLSANGNDVGEWFRAHMSLANAVRSDRVFAPPHPVMLPPNPSGTGNAARRVDSSSPVNKMSISFLAQ</sequence>
<protein>
    <submittedName>
        <fullName evidence="2">Uncharacterized protein</fullName>
    </submittedName>
</protein>
<organism evidence="2 3">
    <name type="scientific">Recurvomyces mirabilis</name>
    <dbReference type="NCBI Taxonomy" id="574656"/>
    <lineage>
        <taxon>Eukaryota</taxon>
        <taxon>Fungi</taxon>
        <taxon>Dikarya</taxon>
        <taxon>Ascomycota</taxon>
        <taxon>Pezizomycotina</taxon>
        <taxon>Dothideomycetes</taxon>
        <taxon>Dothideomycetidae</taxon>
        <taxon>Mycosphaerellales</taxon>
        <taxon>Teratosphaeriaceae</taxon>
        <taxon>Recurvomyces</taxon>
    </lineage>
</organism>
<keyword evidence="3" id="KW-1185">Reference proteome</keyword>
<dbReference type="AlphaFoldDB" id="A0AAE0WRM8"/>
<evidence type="ECO:0000313" key="3">
    <source>
        <dbReference type="Proteomes" id="UP001274830"/>
    </source>
</evidence>
<evidence type="ECO:0000256" key="1">
    <source>
        <dbReference type="SAM" id="MobiDB-lite"/>
    </source>
</evidence>
<comment type="caution">
    <text evidence="2">The sequence shown here is derived from an EMBL/GenBank/DDBJ whole genome shotgun (WGS) entry which is preliminary data.</text>
</comment>